<gene>
    <name evidence="3" type="ORF">DD902_03390</name>
</gene>
<accession>A0A1B1P1G2</accession>
<dbReference type="Proteomes" id="UP000246800">
    <property type="component" value="Unassembled WGS sequence"/>
</dbReference>
<dbReference type="GO" id="GO:0016094">
    <property type="term" value="P:polyprenol biosynthetic process"/>
    <property type="evidence" value="ECO:0007669"/>
    <property type="project" value="TreeGrafter"/>
</dbReference>
<feature type="binding site" evidence="2">
    <location>
        <position position="32"/>
    </location>
    <ligand>
        <name>Mg(2+)</name>
        <dbReference type="ChEBI" id="CHEBI:18420"/>
    </ligand>
</feature>
<reference evidence="3 4" key="1">
    <citation type="journal article" date="2018" name="Vet. Microbiol.">
        <title>Clonal diversity and geographic distribution of methicillin-resistant Staphylococcus pseudintermedius from Australian animals: Discovery of novel sequence types.</title>
        <authorList>
            <person name="Worthing K.A."/>
            <person name="Abraham S."/>
            <person name="Coombs G.W."/>
            <person name="Pang S."/>
            <person name="Saputra S."/>
            <person name="Jordan D."/>
            <person name="Trott D.J."/>
            <person name="Norris J.M."/>
        </authorList>
    </citation>
    <scope>NUCLEOTIDE SEQUENCE [LARGE SCALE GENOMIC DNA]</scope>
    <source>
        <strain evidence="3 4">ST525 1</strain>
    </source>
</reference>
<feature type="active site" description="Proton acceptor" evidence="2">
    <location>
        <position position="80"/>
    </location>
</feature>
<dbReference type="EC" id="2.5.1.-" evidence="2"/>
<dbReference type="PANTHER" id="PTHR10291">
    <property type="entry name" value="DEHYDRODOLICHYL DIPHOSPHATE SYNTHASE FAMILY MEMBER"/>
    <property type="match status" value="1"/>
</dbReference>
<dbReference type="CDD" id="cd00475">
    <property type="entry name" value="Cis_IPPS"/>
    <property type="match status" value="1"/>
</dbReference>
<dbReference type="PANTHER" id="PTHR10291:SF0">
    <property type="entry name" value="DEHYDRODOLICHYL DIPHOSPHATE SYNTHASE 2"/>
    <property type="match status" value="1"/>
</dbReference>
<evidence type="ECO:0000313" key="3">
    <source>
        <dbReference type="EMBL" id="PWZ76189.1"/>
    </source>
</evidence>
<keyword evidence="2" id="KW-0479">Metal-binding</keyword>
<feature type="binding site" evidence="2">
    <location>
        <position position="83"/>
    </location>
    <ligand>
        <name>substrate</name>
    </ligand>
</feature>
<feature type="binding site" evidence="2">
    <location>
        <position position="220"/>
    </location>
    <ligand>
        <name>Mg(2+)</name>
        <dbReference type="ChEBI" id="CHEBI:18420"/>
    </ligand>
</feature>
<dbReference type="NCBIfam" id="TIGR00055">
    <property type="entry name" value="uppS"/>
    <property type="match status" value="1"/>
</dbReference>
<dbReference type="InterPro" id="IPR036424">
    <property type="entry name" value="UPP_synth-like_sf"/>
</dbReference>
<dbReference type="InterPro" id="IPR018520">
    <property type="entry name" value="UPP_synth-like_CS"/>
</dbReference>
<dbReference type="InterPro" id="IPR001441">
    <property type="entry name" value="UPP_synth-like"/>
</dbReference>
<dbReference type="AlphaFoldDB" id="A0A1B1P1G2"/>
<feature type="binding site" evidence="2">
    <location>
        <position position="37"/>
    </location>
    <ligand>
        <name>substrate</name>
    </ligand>
</feature>
<comment type="function">
    <text evidence="2">Catalyzes the condensation of isopentenyl diphosphate (IPP) with allylic pyrophosphates generating different type of terpenoids.</text>
</comment>
<dbReference type="Pfam" id="PF01255">
    <property type="entry name" value="Prenyltransf"/>
    <property type="match status" value="1"/>
</dbReference>
<feature type="binding site" evidence="2">
    <location>
        <begin position="77"/>
        <end position="79"/>
    </location>
    <ligand>
        <name>substrate</name>
    </ligand>
</feature>
<dbReference type="Gene3D" id="3.40.1180.10">
    <property type="entry name" value="Decaprenyl diphosphate synthase-like"/>
    <property type="match status" value="1"/>
</dbReference>
<evidence type="ECO:0000256" key="2">
    <source>
        <dbReference type="HAMAP-Rule" id="MF_01139"/>
    </source>
</evidence>
<dbReference type="RefSeq" id="WP_065520517.1">
    <property type="nucleotide sequence ID" value="NZ_AP019372.1"/>
</dbReference>
<sequence length="253" mass="29443">MFKKFMKKNDTQNHIEALDLHNIPEHIAIIMDGNGRWAKQRKMPRIKGHYQGMQTIKTITRAASDLGVKYLTLYAFSTENWSRPDEEVNYIMGLPVNFLNTFLPELIEKNVRVETVGFIDELPEKTIQAIEEAKIKTADNTGLTLIFAINYGGRAEIVHGIQTLMKEMRHASDQDIDALTEQHFQKYLMTRDYPDPELLIRTSGEQRVSNFLIWQLSYSEFIFNSKMWPDFDGEELKACIKTYQSRQRRFGGL</sequence>
<dbReference type="GO" id="GO:0030145">
    <property type="term" value="F:manganese ion binding"/>
    <property type="evidence" value="ECO:0007669"/>
    <property type="project" value="TreeGrafter"/>
</dbReference>
<protein>
    <recommendedName>
        <fullName evidence="2">Isoprenyl transferase</fullName>
        <ecNumber evidence="2">2.5.1.-</ecNumber>
    </recommendedName>
</protein>
<comment type="subunit">
    <text evidence="2">Homodimer.</text>
</comment>
<dbReference type="HAMAP" id="MF_01139">
    <property type="entry name" value="ISPT"/>
    <property type="match status" value="1"/>
</dbReference>
<dbReference type="PROSITE" id="PS01066">
    <property type="entry name" value="UPP_SYNTHASE"/>
    <property type="match status" value="1"/>
</dbReference>
<dbReference type="GO" id="GO:0000287">
    <property type="term" value="F:magnesium ion binding"/>
    <property type="evidence" value="ECO:0007669"/>
    <property type="project" value="UniProtKB-UniRule"/>
</dbReference>
<feature type="binding site" evidence="2">
    <location>
        <position position="45"/>
    </location>
    <ligand>
        <name>substrate</name>
    </ligand>
</feature>
<feature type="binding site" evidence="2">
    <location>
        <begin position="207"/>
        <end position="209"/>
    </location>
    <ligand>
        <name>substrate</name>
    </ligand>
</feature>
<evidence type="ECO:0000256" key="1">
    <source>
        <dbReference type="ARBA" id="ARBA00022679"/>
    </source>
</evidence>
<evidence type="ECO:0000313" key="4">
    <source>
        <dbReference type="Proteomes" id="UP000246800"/>
    </source>
</evidence>
<dbReference type="GO" id="GO:0008834">
    <property type="term" value="F:ditrans,polycis-undecaprenyl-diphosphate synthase [(2E,6E)-farnesyl-diphosphate specific] activity"/>
    <property type="evidence" value="ECO:0007669"/>
    <property type="project" value="TreeGrafter"/>
</dbReference>
<dbReference type="GO" id="GO:0005829">
    <property type="term" value="C:cytosol"/>
    <property type="evidence" value="ECO:0007669"/>
    <property type="project" value="TreeGrafter"/>
</dbReference>
<comment type="cofactor">
    <cofactor evidence="2">
        <name>Mg(2+)</name>
        <dbReference type="ChEBI" id="CHEBI:18420"/>
    </cofactor>
    <text evidence="2">Binds 2 magnesium ions per subunit.</text>
</comment>
<dbReference type="FunFam" id="3.40.1180.10:FF:000001">
    <property type="entry name" value="(2E,6E)-farnesyl-diphosphate-specific ditrans,polycis-undecaprenyl-diphosphate synthase"/>
    <property type="match status" value="1"/>
</dbReference>
<keyword evidence="2" id="KW-0460">Magnesium</keyword>
<organism evidence="3 4">
    <name type="scientific">Staphylococcus pseudintermedius</name>
    <dbReference type="NCBI Taxonomy" id="283734"/>
    <lineage>
        <taxon>Bacteria</taxon>
        <taxon>Bacillati</taxon>
        <taxon>Bacillota</taxon>
        <taxon>Bacilli</taxon>
        <taxon>Bacillales</taxon>
        <taxon>Staphylococcaceae</taxon>
        <taxon>Staphylococcus</taxon>
        <taxon>Staphylococcus intermedius group</taxon>
    </lineage>
</organism>
<feature type="binding site" evidence="2">
    <location>
        <position position="81"/>
    </location>
    <ligand>
        <name>substrate</name>
    </ligand>
</feature>
<comment type="similarity">
    <text evidence="2">Belongs to the UPP synthase family.</text>
</comment>
<comment type="caution">
    <text evidence="3">The sequence shown here is derived from an EMBL/GenBank/DDBJ whole genome shotgun (WGS) entry which is preliminary data.</text>
</comment>
<keyword evidence="1 2" id="KW-0808">Transferase</keyword>
<dbReference type="eggNOG" id="COG0020">
    <property type="taxonomic scope" value="Bacteria"/>
</dbReference>
<dbReference type="EMBL" id="QEIT01000017">
    <property type="protein sequence ID" value="PWZ76189.1"/>
    <property type="molecule type" value="Genomic_DNA"/>
</dbReference>
<feature type="binding site" evidence="2">
    <location>
        <position position="49"/>
    </location>
    <ligand>
        <name>substrate</name>
    </ligand>
</feature>
<feature type="binding site" evidence="2">
    <location>
        <position position="201"/>
    </location>
    <ligand>
        <name>substrate</name>
    </ligand>
</feature>
<feature type="active site" evidence="2">
    <location>
        <position position="32"/>
    </location>
</feature>
<proteinExistence type="inferred from homology"/>
<dbReference type="NCBIfam" id="NF011405">
    <property type="entry name" value="PRK14830.1"/>
    <property type="match status" value="1"/>
</dbReference>
<name>A0A1B1P1G2_STAPS</name>
<feature type="binding site" evidence="2">
    <location>
        <begin position="33"/>
        <end position="36"/>
    </location>
    <ligand>
        <name>substrate</name>
    </ligand>
</feature>
<dbReference type="SUPFAM" id="SSF64005">
    <property type="entry name" value="Undecaprenyl diphosphate synthase"/>
    <property type="match status" value="1"/>
</dbReference>